<evidence type="ECO:0000256" key="2">
    <source>
        <dbReference type="ARBA" id="ARBA00009166"/>
    </source>
</evidence>
<gene>
    <name evidence="7" type="ORF">CAMP_LOCUS13922</name>
</gene>
<feature type="transmembrane region" description="Helical" evidence="6">
    <location>
        <begin position="166"/>
        <end position="188"/>
    </location>
</feature>
<keyword evidence="8" id="KW-1185">Reference proteome</keyword>
<dbReference type="SUPFAM" id="SSF81321">
    <property type="entry name" value="Family A G protein-coupled receptor-like"/>
    <property type="match status" value="1"/>
</dbReference>
<reference evidence="7" key="1">
    <citation type="submission" date="2022-11" db="EMBL/GenBank/DDBJ databases">
        <authorList>
            <person name="Kikuchi T."/>
        </authorList>
    </citation>
    <scope>NUCLEOTIDE SEQUENCE</scope>
    <source>
        <strain evidence="7">PS1010</strain>
    </source>
</reference>
<feature type="transmembrane region" description="Helical" evidence="6">
    <location>
        <begin position="250"/>
        <end position="270"/>
    </location>
</feature>
<feature type="transmembrane region" description="Helical" evidence="6">
    <location>
        <begin position="107"/>
        <end position="130"/>
    </location>
</feature>
<feature type="transmembrane region" description="Helical" evidence="6">
    <location>
        <begin position="222"/>
        <end position="244"/>
    </location>
</feature>
<evidence type="ECO:0000256" key="6">
    <source>
        <dbReference type="SAM" id="Phobius"/>
    </source>
</evidence>
<dbReference type="OrthoDB" id="5859769at2759"/>
<dbReference type="PANTHER" id="PTHR22945">
    <property type="entry name" value="SERPENTINE RECEPTOR, CLASS D DELTA"/>
    <property type="match status" value="1"/>
</dbReference>
<dbReference type="InterPro" id="IPR019421">
    <property type="entry name" value="7TM_GPCR_serpentine_rcpt_Srd"/>
</dbReference>
<dbReference type="PANTHER" id="PTHR22945:SF40">
    <property type="entry name" value="SERPENTINE RECEPTOR, CLASS D (DELTA)-RELATED"/>
    <property type="match status" value="1"/>
</dbReference>
<sequence length="307" mass="35282">MNIILLYLAVFKSPAALKTYSIVIANFAISDFLAAVSSFFVEPRIIPIENTIIQINYGVCHKTGYINSCWIGYIISLHLFLHSELSLLYSFYFRLNILGNRKAPRKPIFIILSLFIIYIPSLIVLILLSFGNISDQNDIFGRFMKIFPNETGITKEMVTESIDSNVVTVGMSCLNFAPIFFYPAILVIRKKIIKLLDESTNHLRKETKSLHRRLLKCLTYQAILPMFTVLSVFLFLIEQFGVLYHPLIEYSSTLCLEIIPVISPILYFWYVSPYRQAIRKFSGMTRVSGRSEIEKSTENLKAFVIVR</sequence>
<name>A0A9P1N4U0_9PELO</name>
<evidence type="ECO:0000256" key="3">
    <source>
        <dbReference type="ARBA" id="ARBA00022692"/>
    </source>
</evidence>
<evidence type="ECO:0000256" key="4">
    <source>
        <dbReference type="ARBA" id="ARBA00022989"/>
    </source>
</evidence>
<dbReference type="EMBL" id="CANHGI010000005">
    <property type="protein sequence ID" value="CAI5451285.1"/>
    <property type="molecule type" value="Genomic_DNA"/>
</dbReference>
<evidence type="ECO:0000256" key="1">
    <source>
        <dbReference type="ARBA" id="ARBA00004141"/>
    </source>
</evidence>
<keyword evidence="3 6" id="KW-0812">Transmembrane</keyword>
<comment type="similarity">
    <text evidence="2">Belongs to the nematode receptor-like protein srd family.</text>
</comment>
<dbReference type="GO" id="GO:0016020">
    <property type="term" value="C:membrane"/>
    <property type="evidence" value="ECO:0007669"/>
    <property type="project" value="UniProtKB-SubCell"/>
</dbReference>
<dbReference type="Proteomes" id="UP001152747">
    <property type="component" value="Unassembled WGS sequence"/>
</dbReference>
<comment type="caution">
    <text evidence="7">The sequence shown here is derived from an EMBL/GenBank/DDBJ whole genome shotgun (WGS) entry which is preliminary data.</text>
</comment>
<keyword evidence="5 6" id="KW-0472">Membrane</keyword>
<dbReference type="Gene3D" id="1.20.1070.10">
    <property type="entry name" value="Rhodopsin 7-helix transmembrane proteins"/>
    <property type="match status" value="1"/>
</dbReference>
<dbReference type="Pfam" id="PF10317">
    <property type="entry name" value="7TM_GPCR_Srd"/>
    <property type="match status" value="1"/>
</dbReference>
<protein>
    <recommendedName>
        <fullName evidence="9">G-protein coupled receptors family 1 profile domain-containing protein</fullName>
    </recommendedName>
</protein>
<keyword evidence="4 6" id="KW-1133">Transmembrane helix</keyword>
<proteinExistence type="inferred from homology"/>
<evidence type="ECO:0000313" key="7">
    <source>
        <dbReference type="EMBL" id="CAI5451285.1"/>
    </source>
</evidence>
<dbReference type="AlphaFoldDB" id="A0A9P1N4U0"/>
<comment type="subcellular location">
    <subcellularLocation>
        <location evidence="1">Membrane</location>
        <topology evidence="1">Multi-pass membrane protein</topology>
    </subcellularLocation>
</comment>
<evidence type="ECO:0008006" key="9">
    <source>
        <dbReference type="Google" id="ProtNLM"/>
    </source>
</evidence>
<evidence type="ECO:0000313" key="8">
    <source>
        <dbReference type="Proteomes" id="UP001152747"/>
    </source>
</evidence>
<feature type="transmembrane region" description="Helical" evidence="6">
    <location>
        <begin position="70"/>
        <end position="95"/>
    </location>
</feature>
<accession>A0A9P1N4U0</accession>
<organism evidence="7 8">
    <name type="scientific">Caenorhabditis angaria</name>
    <dbReference type="NCBI Taxonomy" id="860376"/>
    <lineage>
        <taxon>Eukaryota</taxon>
        <taxon>Metazoa</taxon>
        <taxon>Ecdysozoa</taxon>
        <taxon>Nematoda</taxon>
        <taxon>Chromadorea</taxon>
        <taxon>Rhabditida</taxon>
        <taxon>Rhabditina</taxon>
        <taxon>Rhabditomorpha</taxon>
        <taxon>Rhabditoidea</taxon>
        <taxon>Rhabditidae</taxon>
        <taxon>Peloderinae</taxon>
        <taxon>Caenorhabditis</taxon>
    </lineage>
</organism>
<dbReference type="InterPro" id="IPR050920">
    <property type="entry name" value="Nematode_rcpt-like_delta"/>
</dbReference>
<evidence type="ECO:0000256" key="5">
    <source>
        <dbReference type="ARBA" id="ARBA00023136"/>
    </source>
</evidence>